<comment type="pathway">
    <text evidence="3 14">Cofactor biosynthesis; NAD(+) biosynthesis; quinolinate from iminoaspartate: step 1/1.</text>
</comment>
<dbReference type="InterPro" id="IPR023066">
    <property type="entry name" value="Quinolinate_synth_type2"/>
</dbReference>
<protein>
    <recommendedName>
        <fullName evidence="13 14">Quinolinate synthase</fullName>
        <ecNumber evidence="4 14">2.5.1.72</ecNumber>
    </recommendedName>
</protein>
<evidence type="ECO:0000256" key="5">
    <source>
        <dbReference type="ARBA" id="ARBA00022485"/>
    </source>
</evidence>
<evidence type="ECO:0000313" key="17">
    <source>
        <dbReference type="Proteomes" id="UP000261223"/>
    </source>
</evidence>
<evidence type="ECO:0000256" key="13">
    <source>
        <dbReference type="ARBA" id="ARBA00073059"/>
    </source>
</evidence>
<feature type="binding site" evidence="14">
    <location>
        <position position="117"/>
    </location>
    <ligand>
        <name>[4Fe-4S] cluster</name>
        <dbReference type="ChEBI" id="CHEBI:49883"/>
    </ligand>
</feature>
<dbReference type="PANTHER" id="PTHR30573:SF0">
    <property type="entry name" value="QUINOLINATE SYNTHASE, CHLOROPLASTIC"/>
    <property type="match status" value="1"/>
</dbReference>
<dbReference type="AlphaFoldDB" id="A0A3E4UUG9"/>
<organism evidence="16 17">
    <name type="scientific">Bacteroides stercoris</name>
    <dbReference type="NCBI Taxonomy" id="46506"/>
    <lineage>
        <taxon>Bacteria</taxon>
        <taxon>Pseudomonadati</taxon>
        <taxon>Bacteroidota</taxon>
        <taxon>Bacteroidia</taxon>
        <taxon>Bacteroidales</taxon>
        <taxon>Bacteroidaceae</taxon>
        <taxon>Bacteroides</taxon>
    </lineage>
</organism>
<evidence type="ECO:0000256" key="7">
    <source>
        <dbReference type="ARBA" id="ARBA00022642"/>
    </source>
</evidence>
<feature type="binding site" evidence="14">
    <location>
        <position position="203"/>
    </location>
    <ligand>
        <name>[4Fe-4S] cluster</name>
        <dbReference type="ChEBI" id="CHEBI:49883"/>
    </ligand>
</feature>
<keyword evidence="5 14" id="KW-0004">4Fe-4S</keyword>
<evidence type="ECO:0000256" key="12">
    <source>
        <dbReference type="ARBA" id="ARBA00050125"/>
    </source>
</evidence>
<comment type="similarity">
    <text evidence="14">Belongs to the quinolinate synthase family. Type 2 subfamily.</text>
</comment>
<keyword evidence="6 14" id="KW-0963">Cytoplasm</keyword>
<evidence type="ECO:0000313" key="16">
    <source>
        <dbReference type="EMBL" id="RGM16381.1"/>
    </source>
</evidence>
<feature type="binding site" evidence="14">
    <location>
        <position position="297"/>
    </location>
    <ligand>
        <name>[4Fe-4S] cluster</name>
        <dbReference type="ChEBI" id="CHEBI:49883"/>
    </ligand>
</feature>
<dbReference type="HAMAP" id="MF_00568">
    <property type="entry name" value="NadA_type2"/>
    <property type="match status" value="1"/>
</dbReference>
<dbReference type="FunFam" id="3.40.50.10800:FF:000001">
    <property type="entry name" value="Quinolinate synthase A"/>
    <property type="match status" value="1"/>
</dbReference>
<evidence type="ECO:0000256" key="1">
    <source>
        <dbReference type="ARBA" id="ARBA00003791"/>
    </source>
</evidence>
<keyword evidence="8 14" id="KW-0808">Transferase</keyword>
<proteinExistence type="inferred from homology"/>
<dbReference type="NCBIfam" id="NF006878">
    <property type="entry name" value="PRK09375.1-2"/>
    <property type="match status" value="1"/>
</dbReference>
<evidence type="ECO:0000256" key="3">
    <source>
        <dbReference type="ARBA" id="ARBA00005065"/>
    </source>
</evidence>
<feature type="binding site" evidence="14">
    <location>
        <begin position="143"/>
        <end position="145"/>
    </location>
    <ligand>
        <name>iminosuccinate</name>
        <dbReference type="ChEBI" id="CHEBI:77875"/>
    </ligand>
</feature>
<dbReference type="RefSeq" id="WP_082709307.1">
    <property type="nucleotide sequence ID" value="NZ_DAWEKG010000014.1"/>
</dbReference>
<dbReference type="UniPathway" id="UPA00253">
    <property type="reaction ID" value="UER00327"/>
</dbReference>
<evidence type="ECO:0000256" key="14">
    <source>
        <dbReference type="HAMAP-Rule" id="MF_00568"/>
    </source>
</evidence>
<evidence type="ECO:0000313" key="18">
    <source>
        <dbReference type="Proteomes" id="UP000440773"/>
    </source>
</evidence>
<feature type="binding site" evidence="14">
    <location>
        <position position="72"/>
    </location>
    <ligand>
        <name>iminosuccinate</name>
        <dbReference type="ChEBI" id="CHEBI:77875"/>
    </ligand>
</feature>
<dbReference type="EMBL" id="WCLP01000084">
    <property type="protein sequence ID" value="KAB5278683.1"/>
    <property type="molecule type" value="Genomic_DNA"/>
</dbReference>
<reference evidence="15 18" key="2">
    <citation type="journal article" date="2019" name="Nat. Med.">
        <title>A library of human gut bacterial isolates paired with longitudinal multiomics data enables mechanistic microbiome research.</title>
        <authorList>
            <person name="Poyet M."/>
            <person name="Groussin M."/>
            <person name="Gibbons S.M."/>
            <person name="Avila-Pacheco J."/>
            <person name="Jiang X."/>
            <person name="Kearney S.M."/>
            <person name="Perrotta A.R."/>
            <person name="Berdy B."/>
            <person name="Zhao S."/>
            <person name="Lieberman T.D."/>
            <person name="Swanson P.K."/>
            <person name="Smith M."/>
            <person name="Roesemann S."/>
            <person name="Alexander J.E."/>
            <person name="Rich S.A."/>
            <person name="Livny J."/>
            <person name="Vlamakis H."/>
            <person name="Clish C."/>
            <person name="Bullock K."/>
            <person name="Deik A."/>
            <person name="Scott J."/>
            <person name="Pierce K.A."/>
            <person name="Xavier R.J."/>
            <person name="Alm E.J."/>
        </authorList>
    </citation>
    <scope>NUCLEOTIDE SEQUENCE [LARGE SCALE GENOMIC DNA]</scope>
    <source>
        <strain evidence="15 18">BIOML-A17</strain>
    </source>
</reference>
<evidence type="ECO:0000256" key="8">
    <source>
        <dbReference type="ARBA" id="ARBA00022679"/>
    </source>
</evidence>
<dbReference type="GO" id="GO:0034628">
    <property type="term" value="P:'de novo' NAD+ biosynthetic process from L-aspartate"/>
    <property type="evidence" value="ECO:0007669"/>
    <property type="project" value="TreeGrafter"/>
</dbReference>
<comment type="cofactor">
    <cofactor evidence="14">
        <name>[4Fe-4S] cluster</name>
        <dbReference type="ChEBI" id="CHEBI:49883"/>
    </cofactor>
    <text evidence="14">Binds 1 [4Fe-4S] cluster per subunit.</text>
</comment>
<reference evidence="16 17" key="1">
    <citation type="submission" date="2018-08" db="EMBL/GenBank/DDBJ databases">
        <title>A genome reference for cultivated species of the human gut microbiota.</title>
        <authorList>
            <person name="Zou Y."/>
            <person name="Xue W."/>
            <person name="Luo G."/>
        </authorList>
    </citation>
    <scope>NUCLEOTIDE SEQUENCE [LARGE SCALE GENOMIC DNA]</scope>
    <source>
        <strain evidence="16 17">TF03-6</strain>
    </source>
</reference>
<dbReference type="SUPFAM" id="SSF142754">
    <property type="entry name" value="NadA-like"/>
    <property type="match status" value="1"/>
</dbReference>
<dbReference type="NCBIfam" id="TIGR00550">
    <property type="entry name" value="nadA"/>
    <property type="match status" value="1"/>
</dbReference>
<dbReference type="GO" id="GO:0005829">
    <property type="term" value="C:cytosol"/>
    <property type="evidence" value="ECO:0007669"/>
    <property type="project" value="TreeGrafter"/>
</dbReference>
<dbReference type="GO" id="GO:0046872">
    <property type="term" value="F:metal ion binding"/>
    <property type="evidence" value="ECO:0007669"/>
    <property type="project" value="UniProtKB-KW"/>
</dbReference>
<dbReference type="Proteomes" id="UP000440773">
    <property type="component" value="Unassembled WGS sequence"/>
</dbReference>
<dbReference type="GO" id="GO:0008987">
    <property type="term" value="F:quinolinate synthetase A activity"/>
    <property type="evidence" value="ECO:0007669"/>
    <property type="project" value="UniProtKB-UniRule"/>
</dbReference>
<dbReference type="GO" id="GO:0051539">
    <property type="term" value="F:4 iron, 4 sulfur cluster binding"/>
    <property type="evidence" value="ECO:0007669"/>
    <property type="project" value="UniProtKB-KW"/>
</dbReference>
<dbReference type="InterPro" id="IPR036094">
    <property type="entry name" value="NadA_sf"/>
</dbReference>
<feature type="binding site" evidence="14">
    <location>
        <begin position="229"/>
        <end position="231"/>
    </location>
    <ligand>
        <name>iminosuccinate</name>
        <dbReference type="ChEBI" id="CHEBI:77875"/>
    </ligand>
</feature>
<feature type="binding site" evidence="14">
    <location>
        <position position="55"/>
    </location>
    <ligand>
        <name>iminosuccinate</name>
        <dbReference type="ChEBI" id="CHEBI:77875"/>
    </ligand>
</feature>
<dbReference type="EMBL" id="QSSV01000001">
    <property type="protein sequence ID" value="RGM16381.1"/>
    <property type="molecule type" value="Genomic_DNA"/>
</dbReference>
<keyword evidence="9 14" id="KW-0479">Metal-binding</keyword>
<evidence type="ECO:0000256" key="6">
    <source>
        <dbReference type="ARBA" id="ARBA00022490"/>
    </source>
</evidence>
<evidence type="ECO:0000256" key="4">
    <source>
        <dbReference type="ARBA" id="ARBA00012669"/>
    </source>
</evidence>
<dbReference type="NCBIfam" id="NF006879">
    <property type="entry name" value="PRK09375.1-4"/>
    <property type="match status" value="1"/>
</dbReference>
<dbReference type="Proteomes" id="UP000261223">
    <property type="component" value="Unassembled WGS sequence"/>
</dbReference>
<feature type="binding site" evidence="14">
    <location>
        <position position="160"/>
    </location>
    <ligand>
        <name>iminosuccinate</name>
        <dbReference type="ChEBI" id="CHEBI:77875"/>
    </ligand>
</feature>
<comment type="catalytic activity">
    <reaction evidence="12">
        <text>iminosuccinate + dihydroxyacetone phosphate = quinolinate + phosphate + 2 H2O + H(+)</text>
        <dbReference type="Rhea" id="RHEA:25888"/>
        <dbReference type="ChEBI" id="CHEBI:15377"/>
        <dbReference type="ChEBI" id="CHEBI:15378"/>
        <dbReference type="ChEBI" id="CHEBI:29959"/>
        <dbReference type="ChEBI" id="CHEBI:43474"/>
        <dbReference type="ChEBI" id="CHEBI:57642"/>
        <dbReference type="ChEBI" id="CHEBI:77875"/>
        <dbReference type="EC" id="2.5.1.72"/>
    </reaction>
    <physiologicalReaction direction="left-to-right" evidence="12">
        <dbReference type="Rhea" id="RHEA:25889"/>
    </physiologicalReaction>
</comment>
<comment type="function">
    <text evidence="1 14">Catalyzes the condensation of iminoaspartate with dihydroxyacetone phosphate to form quinolinate.</text>
</comment>
<dbReference type="EC" id="2.5.1.72" evidence="4 14"/>
<keyword evidence="10 14" id="KW-0408">Iron</keyword>
<dbReference type="PANTHER" id="PTHR30573">
    <property type="entry name" value="QUINOLINATE SYNTHETASE A"/>
    <property type="match status" value="1"/>
</dbReference>
<evidence type="ECO:0000256" key="2">
    <source>
        <dbReference type="ARBA" id="ARBA00004496"/>
    </source>
</evidence>
<evidence type="ECO:0000256" key="10">
    <source>
        <dbReference type="ARBA" id="ARBA00023004"/>
    </source>
</evidence>
<evidence type="ECO:0000313" key="15">
    <source>
        <dbReference type="EMBL" id="KAB5278683.1"/>
    </source>
</evidence>
<dbReference type="FunFam" id="3.40.50.10800:FF:000003">
    <property type="entry name" value="Quinolinate synthase A"/>
    <property type="match status" value="1"/>
</dbReference>
<dbReference type="Gene3D" id="3.40.50.10800">
    <property type="entry name" value="NadA-like"/>
    <property type="match status" value="3"/>
</dbReference>
<evidence type="ECO:0000256" key="9">
    <source>
        <dbReference type="ARBA" id="ARBA00022723"/>
    </source>
</evidence>
<evidence type="ECO:0000256" key="11">
    <source>
        <dbReference type="ARBA" id="ARBA00023014"/>
    </source>
</evidence>
<comment type="caution">
    <text evidence="16">The sequence shown here is derived from an EMBL/GenBank/DDBJ whole genome shotgun (WGS) entry which is preliminary data.</text>
</comment>
<dbReference type="InterPro" id="IPR003473">
    <property type="entry name" value="NadA"/>
</dbReference>
<accession>A0A3E4UUG9</accession>
<feature type="binding site" evidence="14">
    <location>
        <position position="246"/>
    </location>
    <ligand>
        <name>iminosuccinate</name>
        <dbReference type="ChEBI" id="CHEBI:77875"/>
    </ligand>
</feature>
<keyword evidence="11 14" id="KW-0411">Iron-sulfur</keyword>
<sequence>MGKKIRIYLSTLLTAHHHYQRIFKERREIKIIIMDNLIEAIKQLKKEKNAIILGHYYQKGEIQDIADYVGDSLALAQWAAKTEADIIVMCGVHFMGETAKVLCPDKKVLVPDMAAGCSLADSCPADKFAQFVKEHPGHTVISYVNTTAAVKAVTDVVVTSTNARQIVESFPEDEKIIFGPDRNLGNYINSVTGRNMLLWDGACHVHEQFSVEKIVELKQQHPGAVVLAHPECKSTVLKLADVVGSTAALLKYAVAHPEKEYIVATESGILHEMQKKCPQTKFIPAPPNDSTCACNECNFMRLNTLEKLYNCLKDESPEIKVDAEIAEKAVKPIKRMLEISAKLGL</sequence>
<keyword evidence="7 14" id="KW-0662">Pyridine nucleotide biosynthesis</keyword>
<name>A0A3E4UUG9_BACSE</name>
<comment type="subcellular location">
    <subcellularLocation>
        <location evidence="2 14">Cytoplasm</location>
    </subcellularLocation>
</comment>
<dbReference type="Pfam" id="PF02445">
    <property type="entry name" value="NadA"/>
    <property type="match status" value="1"/>
</dbReference>
<gene>
    <name evidence="14 15" type="primary">nadA</name>
    <name evidence="16" type="ORF">DXC34_01300</name>
    <name evidence="15" type="ORF">F9962_17975</name>
</gene>